<dbReference type="AlphaFoldDB" id="A0A0G4FL86"/>
<organism evidence="2 3">
    <name type="scientific">Vitrella brassicaformis (strain CCMP3155)</name>
    <dbReference type="NCBI Taxonomy" id="1169540"/>
    <lineage>
        <taxon>Eukaryota</taxon>
        <taxon>Sar</taxon>
        <taxon>Alveolata</taxon>
        <taxon>Colpodellida</taxon>
        <taxon>Vitrellaceae</taxon>
        <taxon>Vitrella</taxon>
    </lineage>
</organism>
<sequence length="437" mass="49273">MEALDGNLRQVAWIGGELPDKCNQECRSSCLANAALRPSTTDDCLFRCSCLATPSRAIAVTSTGKAYIAEPHRLPQKSREKGFAFEELGERLMGGLVLDGPQGVVQVKARLTGWTWHPYVSSWALAEALLDPVCQPSPYQHCHKILFVTRDAGVSFEWVASDVIDHYWGVAHSPDPSAHAHEDRHEHLFLDMFPSVKRHSMEDMRRLYIVRCGACTQLSRPPAHSRKENKKPSGDAARLASAPVDRPVELPQDVYAFRKGAPSRHGHRGADTASSLRRGHGWFDEELDLFETINFDADERIVMKGAQRYHFASSFIFAVAKESNDAHRLALWVYSRDHRYYRRKPTFSKASFPPDVVLTDAQLLDMKLLWTSADRAYIYLPSTSRQLPWGHIFTCDFKGHRFKLSLAFVAEDRTTGRVQWGHMPGIPAALVANRVHT</sequence>
<feature type="region of interest" description="Disordered" evidence="1">
    <location>
        <begin position="219"/>
        <end position="242"/>
    </location>
</feature>
<evidence type="ECO:0000313" key="3">
    <source>
        <dbReference type="Proteomes" id="UP000041254"/>
    </source>
</evidence>
<gene>
    <name evidence="2" type="ORF">Vbra_21476</name>
</gene>
<evidence type="ECO:0000313" key="2">
    <source>
        <dbReference type="EMBL" id="CEM14756.1"/>
    </source>
</evidence>
<evidence type="ECO:0000256" key="1">
    <source>
        <dbReference type="SAM" id="MobiDB-lite"/>
    </source>
</evidence>
<proteinExistence type="predicted"/>
<dbReference type="InParanoid" id="A0A0G4FL86"/>
<protein>
    <submittedName>
        <fullName evidence="2">Uncharacterized protein</fullName>
    </submittedName>
</protein>
<dbReference type="EMBL" id="CDMY01000457">
    <property type="protein sequence ID" value="CEM14756.1"/>
    <property type="molecule type" value="Genomic_DNA"/>
</dbReference>
<keyword evidence="3" id="KW-1185">Reference proteome</keyword>
<reference evidence="2 3" key="1">
    <citation type="submission" date="2014-11" db="EMBL/GenBank/DDBJ databases">
        <authorList>
            <person name="Zhu J."/>
            <person name="Qi W."/>
            <person name="Song R."/>
        </authorList>
    </citation>
    <scope>NUCLEOTIDE SEQUENCE [LARGE SCALE GENOMIC DNA]</scope>
</reference>
<name>A0A0G4FL86_VITBC</name>
<dbReference type="Proteomes" id="UP000041254">
    <property type="component" value="Unassembled WGS sequence"/>
</dbReference>
<accession>A0A0G4FL86</accession>
<dbReference type="VEuPathDB" id="CryptoDB:Vbra_21476"/>